<dbReference type="GO" id="GO:0016485">
    <property type="term" value="P:protein processing"/>
    <property type="evidence" value="ECO:0007669"/>
    <property type="project" value="TreeGrafter"/>
</dbReference>
<evidence type="ECO:0000313" key="1">
    <source>
        <dbReference type="EMBL" id="KPL72215.1"/>
    </source>
</evidence>
<dbReference type="STRING" id="1134406.ADN00_15435"/>
<comment type="caution">
    <text evidence="1">The sequence shown here is derived from an EMBL/GenBank/DDBJ whole genome shotgun (WGS) entry which is preliminary data.</text>
</comment>
<proteinExistence type="predicted"/>
<dbReference type="GO" id="GO:0004175">
    <property type="term" value="F:endopeptidase activity"/>
    <property type="evidence" value="ECO:0007669"/>
    <property type="project" value="TreeGrafter"/>
</dbReference>
<evidence type="ECO:0008006" key="3">
    <source>
        <dbReference type="Google" id="ProtNLM"/>
    </source>
</evidence>
<keyword evidence="2" id="KW-1185">Reference proteome</keyword>
<dbReference type="InterPro" id="IPR023430">
    <property type="entry name" value="Pept_HybD-like_dom_sf"/>
</dbReference>
<organism evidence="1 2">
    <name type="scientific">Ornatilinea apprima</name>
    <dbReference type="NCBI Taxonomy" id="1134406"/>
    <lineage>
        <taxon>Bacteria</taxon>
        <taxon>Bacillati</taxon>
        <taxon>Chloroflexota</taxon>
        <taxon>Anaerolineae</taxon>
        <taxon>Anaerolineales</taxon>
        <taxon>Anaerolineaceae</taxon>
        <taxon>Ornatilinea</taxon>
    </lineage>
</organism>
<dbReference type="AlphaFoldDB" id="A0A0P6WT10"/>
<gene>
    <name evidence="1" type="ORF">ADN00_15435</name>
</gene>
<dbReference type="RefSeq" id="WP_075063929.1">
    <property type="nucleotide sequence ID" value="NZ_LGCL01000039.1"/>
</dbReference>
<dbReference type="GO" id="GO:0008047">
    <property type="term" value="F:enzyme activator activity"/>
    <property type="evidence" value="ECO:0007669"/>
    <property type="project" value="InterPro"/>
</dbReference>
<reference evidence="1 2" key="1">
    <citation type="submission" date="2015-07" db="EMBL/GenBank/DDBJ databases">
        <title>Genome sequence of Ornatilinea apprima DSM 23815.</title>
        <authorList>
            <person name="Hemp J."/>
            <person name="Ward L.M."/>
            <person name="Pace L.A."/>
            <person name="Fischer W.W."/>
        </authorList>
    </citation>
    <scope>NUCLEOTIDE SEQUENCE [LARGE SCALE GENOMIC DNA]</scope>
    <source>
        <strain evidence="1 2">P3M-1</strain>
    </source>
</reference>
<protein>
    <recommendedName>
        <fullName evidence="3">Hydrogenase maturation protease</fullName>
    </recommendedName>
</protein>
<name>A0A0P6WT10_9CHLR</name>
<dbReference type="OrthoDB" id="9808862at2"/>
<dbReference type="PANTHER" id="PTHR30302:SF5">
    <property type="entry name" value="SLR1876 PROTEIN"/>
    <property type="match status" value="1"/>
</dbReference>
<dbReference type="EMBL" id="LGCL01000039">
    <property type="protein sequence ID" value="KPL72215.1"/>
    <property type="molecule type" value="Genomic_DNA"/>
</dbReference>
<dbReference type="NCBIfam" id="TIGR00072">
    <property type="entry name" value="hydrog_prot"/>
    <property type="match status" value="1"/>
</dbReference>
<accession>A0A0P6WT10</accession>
<dbReference type="Gene3D" id="3.40.50.1450">
    <property type="entry name" value="HybD-like"/>
    <property type="match status" value="1"/>
</dbReference>
<evidence type="ECO:0000313" key="2">
    <source>
        <dbReference type="Proteomes" id="UP000050417"/>
    </source>
</evidence>
<dbReference type="PANTHER" id="PTHR30302">
    <property type="entry name" value="HYDROGENASE 1 MATURATION PROTEASE"/>
    <property type="match status" value="1"/>
</dbReference>
<dbReference type="Proteomes" id="UP000050417">
    <property type="component" value="Unassembled WGS sequence"/>
</dbReference>
<dbReference type="InterPro" id="IPR000671">
    <property type="entry name" value="Peptidase_A31"/>
</dbReference>
<sequence length="160" mass="18083">MKPTLIFAYGNFDREDDGVAWHIAKMLAQKYGQDFPDSPEDEVPLPGPYPHIQFDLQLFPELAEELVNYERVVFIDAHTGAVPDDLNIQELSPSFQNSPLTHHMTPQTVLEIAKTLYDAQPQALLVSVRGYQFGFSRELSAQTAELAAQAVMKIEVWLDH</sequence>
<dbReference type="SUPFAM" id="SSF53163">
    <property type="entry name" value="HybD-like"/>
    <property type="match status" value="1"/>
</dbReference>